<evidence type="ECO:0000313" key="3">
    <source>
        <dbReference type="EMBL" id="CAL4061982.1"/>
    </source>
</evidence>
<dbReference type="SUPFAM" id="SSF52058">
    <property type="entry name" value="L domain-like"/>
    <property type="match status" value="1"/>
</dbReference>
<evidence type="ECO:0000256" key="1">
    <source>
        <dbReference type="ARBA" id="ARBA00022614"/>
    </source>
</evidence>
<dbReference type="GO" id="GO:0005886">
    <property type="term" value="C:plasma membrane"/>
    <property type="evidence" value="ECO:0007669"/>
    <property type="project" value="TreeGrafter"/>
</dbReference>
<dbReference type="InterPro" id="IPR032675">
    <property type="entry name" value="LRR_dom_sf"/>
</dbReference>
<dbReference type="InterPro" id="IPR050541">
    <property type="entry name" value="LRR_TM_domain-containing"/>
</dbReference>
<gene>
    <name evidence="3" type="ORF">MNOR_LOCUS2339</name>
</gene>
<dbReference type="PANTHER" id="PTHR24369">
    <property type="entry name" value="ANTIGEN BSP, PUTATIVE-RELATED"/>
    <property type="match status" value="1"/>
</dbReference>
<proteinExistence type="predicted"/>
<organism evidence="3 4">
    <name type="scientific">Meganyctiphanes norvegica</name>
    <name type="common">Northern krill</name>
    <name type="synonym">Thysanopoda norvegica</name>
    <dbReference type="NCBI Taxonomy" id="48144"/>
    <lineage>
        <taxon>Eukaryota</taxon>
        <taxon>Metazoa</taxon>
        <taxon>Ecdysozoa</taxon>
        <taxon>Arthropoda</taxon>
        <taxon>Crustacea</taxon>
        <taxon>Multicrustacea</taxon>
        <taxon>Malacostraca</taxon>
        <taxon>Eumalacostraca</taxon>
        <taxon>Eucarida</taxon>
        <taxon>Euphausiacea</taxon>
        <taxon>Euphausiidae</taxon>
        <taxon>Meganyctiphanes</taxon>
    </lineage>
</organism>
<accession>A0AAV2PPD4</accession>
<sequence>MQSQMITLAYAVFACLSTDGKQFSGQVNGHANLISSNVYNQSKEQLMQDSHNPQYYGTEQPCPDAEDIAPCVCTYDSERNVVDLDCSKVESEDQLKQIFEADFPLRKIETFTINSNNNIKILESGVFNGVSFVNILISYSVLEVIELNAFDSCYEVATGISLLHNYNLVSFPFDSVSHFSKLISFVMKFGYLSMIPADIFDGLTTLEHLDISANTASIIGTFDDLPNLQFISIQNNHLSSIPTNFIKTGSSKLEYIFLEYNSIVSVEPGAFDVVDGLQIYMSFNSLSTLEEATWRPYLEAGGVLYAYDNPLSCGCDIAWLFGEDQLLEQVDNTRCSDGEYLHDVDPSTFDNC</sequence>
<dbReference type="Pfam" id="PF13855">
    <property type="entry name" value="LRR_8"/>
    <property type="match status" value="1"/>
</dbReference>
<comment type="caution">
    <text evidence="3">The sequence shown here is derived from an EMBL/GenBank/DDBJ whole genome shotgun (WGS) entry which is preliminary data.</text>
</comment>
<dbReference type="PANTHER" id="PTHR24369:SF172">
    <property type="entry name" value="LEUCINE RICH REPEAT AND FIBRONECTIN TYPE III DOMAIN CONTAINING 2"/>
    <property type="match status" value="1"/>
</dbReference>
<evidence type="ECO:0000313" key="4">
    <source>
        <dbReference type="Proteomes" id="UP001497623"/>
    </source>
</evidence>
<reference evidence="3 4" key="1">
    <citation type="submission" date="2024-05" db="EMBL/GenBank/DDBJ databases">
        <authorList>
            <person name="Wallberg A."/>
        </authorList>
    </citation>
    <scope>NUCLEOTIDE SEQUENCE [LARGE SCALE GENOMIC DNA]</scope>
</reference>
<keyword evidence="4" id="KW-1185">Reference proteome</keyword>
<dbReference type="EMBL" id="CAXKWB010000705">
    <property type="protein sequence ID" value="CAL4061982.1"/>
    <property type="molecule type" value="Genomic_DNA"/>
</dbReference>
<keyword evidence="1" id="KW-0433">Leucine-rich repeat</keyword>
<name>A0AAV2PPD4_MEGNR</name>
<dbReference type="AlphaFoldDB" id="A0AAV2PPD4"/>
<protein>
    <recommendedName>
        <fullName evidence="5">Oplophorus-luciferin 2-monooxygenase non-catalytic subunit</fullName>
    </recommendedName>
</protein>
<evidence type="ECO:0008006" key="5">
    <source>
        <dbReference type="Google" id="ProtNLM"/>
    </source>
</evidence>
<dbReference type="InterPro" id="IPR001611">
    <property type="entry name" value="Leu-rich_rpt"/>
</dbReference>
<evidence type="ECO:0000256" key="2">
    <source>
        <dbReference type="ARBA" id="ARBA00022737"/>
    </source>
</evidence>
<dbReference type="Gene3D" id="3.80.10.10">
    <property type="entry name" value="Ribonuclease Inhibitor"/>
    <property type="match status" value="1"/>
</dbReference>
<keyword evidence="2" id="KW-0677">Repeat</keyword>
<dbReference type="Proteomes" id="UP001497623">
    <property type="component" value="Unassembled WGS sequence"/>
</dbReference>